<reference evidence="1" key="1">
    <citation type="journal article" date="2017" name="Proc. Natl. Acad. Sci. U.S.A.">
        <title>Comparative genomics uncovers the prolific and distinctive metabolic potential of the cyanobacterial genus Moorea.</title>
        <authorList>
            <person name="Leao T."/>
            <person name="Castelao G."/>
            <person name="Korobeynikov A."/>
            <person name="Monroe E.A."/>
            <person name="Podell S."/>
            <person name="Glukhov E."/>
            <person name="Allen E.E."/>
            <person name="Gerwick W.H."/>
            <person name="Gerwick L."/>
        </authorList>
    </citation>
    <scope>NUCLEOTIDE SEQUENCE</scope>
    <source>
        <strain evidence="1">JHB</strain>
    </source>
</reference>
<proteinExistence type="predicted"/>
<dbReference type="Proteomes" id="UP000176944">
    <property type="component" value="Chromosome"/>
</dbReference>
<protein>
    <submittedName>
        <fullName evidence="1">Uncharacterized protein</fullName>
    </submittedName>
</protein>
<gene>
    <name evidence="1" type="ORF">BJP36_35855</name>
</gene>
<organism evidence="1">
    <name type="scientific">Moorena producens (strain JHB)</name>
    <dbReference type="NCBI Taxonomy" id="1454205"/>
    <lineage>
        <taxon>Bacteria</taxon>
        <taxon>Bacillati</taxon>
        <taxon>Cyanobacteriota</taxon>
        <taxon>Cyanophyceae</taxon>
        <taxon>Coleofasciculales</taxon>
        <taxon>Coleofasciculaceae</taxon>
        <taxon>Moorena</taxon>
    </lineage>
</organism>
<dbReference type="EMBL" id="CP017708">
    <property type="protein sequence ID" value="WAN69468.1"/>
    <property type="molecule type" value="Genomic_DNA"/>
</dbReference>
<reference evidence="1" key="2">
    <citation type="submission" date="2022-10" db="EMBL/GenBank/DDBJ databases">
        <authorList>
            <person name="Ngo T.-E."/>
        </authorList>
    </citation>
    <scope>NUCLEOTIDE SEQUENCE</scope>
    <source>
        <strain evidence="1">JHB</strain>
    </source>
</reference>
<accession>A0A9Q9UW38</accession>
<dbReference type="AlphaFoldDB" id="A0A9Q9UW38"/>
<sequence length="54" mass="6100">MRYSEGTATRRQNLLHLIDHPFELTLSELKAVMNTQLASPPPQHDSLNVTTPQT</sequence>
<name>A0A9Q9UW38_MOOP1</name>
<evidence type="ECO:0000313" key="1">
    <source>
        <dbReference type="EMBL" id="WAN69468.1"/>
    </source>
</evidence>